<organism evidence="1 2">
    <name type="scientific">Daphnia magna</name>
    <dbReference type="NCBI Taxonomy" id="35525"/>
    <lineage>
        <taxon>Eukaryota</taxon>
        <taxon>Metazoa</taxon>
        <taxon>Ecdysozoa</taxon>
        <taxon>Arthropoda</taxon>
        <taxon>Crustacea</taxon>
        <taxon>Branchiopoda</taxon>
        <taxon>Diplostraca</taxon>
        <taxon>Cladocera</taxon>
        <taxon>Anomopoda</taxon>
        <taxon>Daphniidae</taxon>
        <taxon>Daphnia</taxon>
    </lineage>
</organism>
<reference evidence="1 2" key="1">
    <citation type="journal article" date="2023" name="Nucleic Acids Res.">
        <title>The hologenome of Daphnia magna reveals possible DNA methylation and microbiome-mediated evolution of the host genome.</title>
        <authorList>
            <person name="Chaturvedi A."/>
            <person name="Li X."/>
            <person name="Dhandapani V."/>
            <person name="Marshall H."/>
            <person name="Kissane S."/>
            <person name="Cuenca-Cambronero M."/>
            <person name="Asole G."/>
            <person name="Calvet F."/>
            <person name="Ruiz-Romero M."/>
            <person name="Marangio P."/>
            <person name="Guigo R."/>
            <person name="Rago D."/>
            <person name="Mirbahai L."/>
            <person name="Eastwood N."/>
            <person name="Colbourne J.K."/>
            <person name="Zhou J."/>
            <person name="Mallon E."/>
            <person name="Orsini L."/>
        </authorList>
    </citation>
    <scope>NUCLEOTIDE SEQUENCE [LARGE SCALE GENOMIC DNA]</scope>
    <source>
        <strain evidence="1">LRV0_1</strain>
    </source>
</reference>
<proteinExistence type="predicted"/>
<gene>
    <name evidence="1" type="ORF">OUZ56_013597</name>
</gene>
<comment type="caution">
    <text evidence="1">The sequence shown here is derived from an EMBL/GenBank/DDBJ whole genome shotgun (WGS) entry which is preliminary data.</text>
</comment>
<evidence type="ECO:0000313" key="1">
    <source>
        <dbReference type="EMBL" id="KAK4008457.1"/>
    </source>
</evidence>
<dbReference type="EMBL" id="JAOYFB010000002">
    <property type="protein sequence ID" value="KAK4008457.1"/>
    <property type="molecule type" value="Genomic_DNA"/>
</dbReference>
<name>A0ABQ9Z6E1_9CRUS</name>
<accession>A0ABQ9Z6E1</accession>
<protein>
    <submittedName>
        <fullName evidence="1">Uncharacterized protein</fullName>
    </submittedName>
</protein>
<sequence>MWRLIPNLQLPRQTPIYKAMVKHFETSQVKAEVLEVLEKSSPFGYIDPQRYSASSGNLPSSNTPINIILMLKSKEIRRGGCNGLCHVKPLAEYNEYYQFSRTRGQHRLIIILNQKRSILERDFKTITAGNSIRNRTFTLQHARPMLNHRAMSHICELTVSLCHLRLQIKLAATR</sequence>
<evidence type="ECO:0000313" key="2">
    <source>
        <dbReference type="Proteomes" id="UP001234178"/>
    </source>
</evidence>
<dbReference type="Proteomes" id="UP001234178">
    <property type="component" value="Unassembled WGS sequence"/>
</dbReference>
<keyword evidence="2" id="KW-1185">Reference proteome</keyword>